<sequence>MASEGMYSSLFMTAFTANSDRTLSLCWEQHCKLLPGVAGIHAGQVSTWTIEE</sequence>
<reference evidence="1 2" key="1">
    <citation type="submission" date="2024-05" db="EMBL/GenBank/DDBJ databases">
        <title>Genome sequencing and assembly of Indian major carp, Cirrhinus mrigala (Hamilton, 1822).</title>
        <authorList>
            <person name="Mohindra V."/>
            <person name="Chowdhury L.M."/>
            <person name="Lal K."/>
            <person name="Jena J.K."/>
        </authorList>
    </citation>
    <scope>NUCLEOTIDE SEQUENCE [LARGE SCALE GENOMIC DNA]</scope>
    <source>
        <strain evidence="1">CM1030</strain>
        <tissue evidence="1">Blood</tissue>
    </source>
</reference>
<keyword evidence="2" id="KW-1185">Reference proteome</keyword>
<dbReference type="EMBL" id="JAMKFB020000023">
    <property type="protein sequence ID" value="KAL0159011.1"/>
    <property type="molecule type" value="Genomic_DNA"/>
</dbReference>
<evidence type="ECO:0000313" key="2">
    <source>
        <dbReference type="Proteomes" id="UP001529510"/>
    </source>
</evidence>
<feature type="non-terminal residue" evidence="1">
    <location>
        <position position="1"/>
    </location>
</feature>
<evidence type="ECO:0000313" key="1">
    <source>
        <dbReference type="EMBL" id="KAL0159011.1"/>
    </source>
</evidence>
<name>A0ABD0NCQ0_CIRMR</name>
<accession>A0ABD0NCQ0</accession>
<dbReference type="Proteomes" id="UP001529510">
    <property type="component" value="Unassembled WGS sequence"/>
</dbReference>
<feature type="non-terminal residue" evidence="1">
    <location>
        <position position="52"/>
    </location>
</feature>
<proteinExistence type="predicted"/>
<dbReference type="AlphaFoldDB" id="A0ABD0NCQ0"/>
<organism evidence="1 2">
    <name type="scientific">Cirrhinus mrigala</name>
    <name type="common">Mrigala</name>
    <dbReference type="NCBI Taxonomy" id="683832"/>
    <lineage>
        <taxon>Eukaryota</taxon>
        <taxon>Metazoa</taxon>
        <taxon>Chordata</taxon>
        <taxon>Craniata</taxon>
        <taxon>Vertebrata</taxon>
        <taxon>Euteleostomi</taxon>
        <taxon>Actinopterygii</taxon>
        <taxon>Neopterygii</taxon>
        <taxon>Teleostei</taxon>
        <taxon>Ostariophysi</taxon>
        <taxon>Cypriniformes</taxon>
        <taxon>Cyprinidae</taxon>
        <taxon>Labeoninae</taxon>
        <taxon>Labeonini</taxon>
        <taxon>Cirrhinus</taxon>
    </lineage>
</organism>
<comment type="caution">
    <text evidence="1">The sequence shown here is derived from an EMBL/GenBank/DDBJ whole genome shotgun (WGS) entry which is preliminary data.</text>
</comment>
<protein>
    <submittedName>
        <fullName evidence="1">Uncharacterized protein</fullName>
    </submittedName>
</protein>
<gene>
    <name evidence="1" type="ORF">M9458_047087</name>
</gene>